<sequence length="161" mass="18520">MDEYDYQISWSAPEYEHREHSADWYWAVGIISVSLAVAFVIIGNMLLSVIIILGIGTLLFHAKYPPKILECRLSKKGVLAGDRLYPWETLESFWVLEGKDSIGFHRDPKILLTSKKTFMPNIVIPLCESVIDEVHQSLSHMLHEEPQVEPLPERLMRKIGF</sequence>
<keyword evidence="1" id="KW-0472">Membrane</keyword>
<evidence type="ECO:0000313" key="3">
    <source>
        <dbReference type="Proteomes" id="UP000182059"/>
    </source>
</evidence>
<comment type="caution">
    <text evidence="2">The sequence shown here is derived from an EMBL/GenBank/DDBJ whole genome shotgun (WGS) entry which is preliminary data.</text>
</comment>
<protein>
    <recommendedName>
        <fullName evidence="4">DUF5673 domain-containing protein</fullName>
    </recommendedName>
</protein>
<evidence type="ECO:0000313" key="2">
    <source>
        <dbReference type="EMBL" id="OIP64400.1"/>
    </source>
</evidence>
<accession>A0A1J5GB59</accession>
<gene>
    <name evidence="2" type="ORF">AUK15_03345</name>
</gene>
<dbReference type="EMBL" id="MNYX01000078">
    <property type="protein sequence ID" value="OIP64400.1"/>
    <property type="molecule type" value="Genomic_DNA"/>
</dbReference>
<organism evidence="2 3">
    <name type="scientific">Candidatus Nomurabacteria bacterium CG2_30_43_9</name>
    <dbReference type="NCBI Taxonomy" id="1805283"/>
    <lineage>
        <taxon>Bacteria</taxon>
        <taxon>Candidatus Nomuraibacteriota</taxon>
    </lineage>
</organism>
<dbReference type="AlphaFoldDB" id="A0A1J5GB59"/>
<feature type="transmembrane region" description="Helical" evidence="1">
    <location>
        <begin position="24"/>
        <end position="55"/>
    </location>
</feature>
<proteinExistence type="predicted"/>
<dbReference type="Proteomes" id="UP000182059">
    <property type="component" value="Unassembled WGS sequence"/>
</dbReference>
<evidence type="ECO:0000256" key="1">
    <source>
        <dbReference type="SAM" id="Phobius"/>
    </source>
</evidence>
<evidence type="ECO:0008006" key="4">
    <source>
        <dbReference type="Google" id="ProtNLM"/>
    </source>
</evidence>
<reference evidence="2 3" key="1">
    <citation type="journal article" date="2016" name="Environ. Microbiol.">
        <title>Genomic resolution of a cold subsurface aquifer community provides metabolic insights for novel microbes adapted to high CO concentrations.</title>
        <authorList>
            <person name="Probst A.J."/>
            <person name="Castelle C.J."/>
            <person name="Singh A."/>
            <person name="Brown C.T."/>
            <person name="Anantharaman K."/>
            <person name="Sharon I."/>
            <person name="Hug L.A."/>
            <person name="Burstein D."/>
            <person name="Emerson J.B."/>
            <person name="Thomas B.C."/>
            <person name="Banfield J.F."/>
        </authorList>
    </citation>
    <scope>NUCLEOTIDE SEQUENCE [LARGE SCALE GENOMIC DNA]</scope>
    <source>
        <strain evidence="2">CG2_30_43_9</strain>
    </source>
</reference>
<keyword evidence="1" id="KW-1133">Transmembrane helix</keyword>
<keyword evidence="1" id="KW-0812">Transmembrane</keyword>
<name>A0A1J5GB59_9BACT</name>